<dbReference type="EMBL" id="VBAN01000337">
    <property type="protein sequence ID" value="TMI79319.1"/>
    <property type="molecule type" value="Genomic_DNA"/>
</dbReference>
<dbReference type="Proteomes" id="UP000318093">
    <property type="component" value="Unassembled WGS sequence"/>
</dbReference>
<evidence type="ECO:0000256" key="7">
    <source>
        <dbReference type="SAM" id="MobiDB-lite"/>
    </source>
</evidence>
<comment type="function">
    <text evidence="5">NDH-1 shuttles electrons from NADH, via FMN and iron-sulfur (Fe-S) centers, to quinones in the respiratory chain. The immediate electron acceptor for the enzyme in this species is believed to be ubiquinone. Couples the redox reaction to proton translocation (for every two electrons transferred, four hydrogen ions are translocated across the cytoplasmic membrane), and thus conserves the redox energy in a proton gradient.</text>
</comment>
<dbReference type="Pfam" id="PF00361">
    <property type="entry name" value="Proton_antipo_M"/>
    <property type="match status" value="1"/>
</dbReference>
<comment type="similarity">
    <text evidence="5">Belongs to the complex I subunit 2 family.</text>
</comment>
<keyword evidence="5" id="KW-0520">NAD</keyword>
<comment type="caution">
    <text evidence="9">The sequence shown here is derived from an EMBL/GenBank/DDBJ whole genome shotgun (WGS) entry which is preliminary data.</text>
</comment>
<sequence length="696" mass="72275">MGPGRYAPAAGLWEHEPYGVHPAGHLRAQSARAAGESHPDDQSRHQHRGAVPHRGDADRPHRPCGHRRLRRRRGGRADARGGGDDRRPVLPGPPGHERLHRRVPDPAGDLPGPSGRRGPGGVRRGGGGGISPRVYRPHLSRSRPRRPRIDGGPPQRGTRDPRAADRGDLLGGPVPAPAARAERGDRAGALGERRGRADGGTARPSCGGRRGDLPVSTADLVLVGPELVLTIAAVVVLLQDAWATGGVLEPQTPRPAAVWGSLAAVGLALVWDVGGRRWGPAFGGMYVRDQFTMIADLAALAAAGLGILLSSAYLPRVRLPAGEYHALLLLATVGAMVMAASGSLITLFLGLEILSFSLYVLAAIARRSRRSLEAGLKYLLLGAFATAFFAYGIALIFGATGSIDLREIGAARPSRLLGAGIALLTVGLAFEGALVPFHAWAPDVYEGAPLPVTAFMSVVAKVGAFAGLLRVFPLALAHLAGVWGPMLAAIAVVTMILGNLAALFQTNLKRLLAYSGIAHAGYLMIGVAAGGPAGTWSVLFYLLVYVAMNLGAFGVLLLLARQGMEADRVEDLAGLSGRAPWAAAALVLFLVSLAGLPLTAGFIAKLYLFRAALGAHQPVPALVGVLTSVVSVYYYLRVASAALSGGAPQAVAVLRNRLVGAALVLATAGVLWLGLFPAGFTAAVQQAARQAAAAVR</sequence>
<comment type="subunit">
    <text evidence="5">NDH-1 is composed of 14 different subunits. Subunits NuoA, H, J, K, L, M, N constitute the membrane sector of the complex.</text>
</comment>
<keyword evidence="2 5" id="KW-0812">Transmembrane</keyword>
<evidence type="ECO:0000256" key="4">
    <source>
        <dbReference type="ARBA" id="ARBA00023136"/>
    </source>
</evidence>
<feature type="compositionally biased region" description="Basic and acidic residues" evidence="7">
    <location>
        <begin position="180"/>
        <end position="197"/>
    </location>
</feature>
<organism evidence="9 10">
    <name type="scientific">Candidatus Segetimicrobium genomatis</name>
    <dbReference type="NCBI Taxonomy" id="2569760"/>
    <lineage>
        <taxon>Bacteria</taxon>
        <taxon>Bacillati</taxon>
        <taxon>Candidatus Sysuimicrobiota</taxon>
        <taxon>Candidatus Sysuimicrobiia</taxon>
        <taxon>Candidatus Sysuimicrobiales</taxon>
        <taxon>Candidatus Segetimicrobiaceae</taxon>
        <taxon>Candidatus Segetimicrobium</taxon>
    </lineage>
</organism>
<dbReference type="GO" id="GO:0012505">
    <property type="term" value="C:endomembrane system"/>
    <property type="evidence" value="ECO:0007669"/>
    <property type="project" value="UniProtKB-SubCell"/>
</dbReference>
<feature type="compositionally biased region" description="Gly residues" evidence="7">
    <location>
        <begin position="115"/>
        <end position="130"/>
    </location>
</feature>
<accession>A0A537J6Z6</accession>
<evidence type="ECO:0000313" key="10">
    <source>
        <dbReference type="Proteomes" id="UP000318093"/>
    </source>
</evidence>
<feature type="compositionally biased region" description="Basic and acidic residues" evidence="7">
    <location>
        <begin position="157"/>
        <end position="168"/>
    </location>
</feature>
<feature type="transmembrane region" description="Helical" evidence="5">
    <location>
        <begin position="375"/>
        <end position="397"/>
    </location>
</feature>
<keyword evidence="5" id="KW-1003">Cell membrane</keyword>
<feature type="transmembrane region" description="Helical" evidence="5">
    <location>
        <begin position="294"/>
        <end position="314"/>
    </location>
</feature>
<dbReference type="PANTHER" id="PTHR22773">
    <property type="entry name" value="NADH DEHYDROGENASE"/>
    <property type="match status" value="1"/>
</dbReference>
<dbReference type="GO" id="GO:0005886">
    <property type="term" value="C:plasma membrane"/>
    <property type="evidence" value="ECO:0007669"/>
    <property type="project" value="UniProtKB-SubCell"/>
</dbReference>
<dbReference type="HAMAP" id="MF_00445">
    <property type="entry name" value="NDH1_NuoN_1"/>
    <property type="match status" value="1"/>
</dbReference>
<feature type="transmembrane region" description="Helical" evidence="5">
    <location>
        <begin position="417"/>
        <end position="440"/>
    </location>
</feature>
<feature type="domain" description="NADH:quinone oxidoreductase/Mrp antiporter transmembrane" evidence="8">
    <location>
        <begin position="341"/>
        <end position="630"/>
    </location>
</feature>
<feature type="compositionally biased region" description="Basic residues" evidence="7">
    <location>
        <begin position="62"/>
        <end position="74"/>
    </location>
</feature>
<feature type="transmembrane region" description="Helical" evidence="5">
    <location>
        <begin position="538"/>
        <end position="560"/>
    </location>
</feature>
<evidence type="ECO:0000256" key="5">
    <source>
        <dbReference type="HAMAP-Rule" id="MF_00445"/>
    </source>
</evidence>
<dbReference type="InterPro" id="IPR010096">
    <property type="entry name" value="NADH-Q_OxRdtase_suN/2"/>
</dbReference>
<keyword evidence="5" id="KW-0874">Quinone</keyword>
<gene>
    <name evidence="5" type="primary">nuoN</name>
    <name evidence="9" type="ORF">E6H03_10505</name>
</gene>
<dbReference type="GO" id="GO:0042773">
    <property type="term" value="P:ATP synthesis coupled electron transport"/>
    <property type="evidence" value="ECO:0007669"/>
    <property type="project" value="InterPro"/>
</dbReference>
<name>A0A537J6Z6_9BACT</name>
<keyword evidence="3 5" id="KW-1133">Transmembrane helix</keyword>
<feature type="transmembrane region" description="Helical" evidence="5">
    <location>
        <begin position="657"/>
        <end position="680"/>
    </location>
</feature>
<proteinExistence type="inferred from homology"/>
<evidence type="ECO:0000256" key="1">
    <source>
        <dbReference type="ARBA" id="ARBA00004127"/>
    </source>
</evidence>
<protein>
    <recommendedName>
        <fullName evidence="5">NADH-quinone oxidoreductase subunit N</fullName>
        <ecNumber evidence="5">7.1.1.-</ecNumber>
    </recommendedName>
    <alternativeName>
        <fullName evidence="5">NADH dehydrogenase I subunit N</fullName>
    </alternativeName>
    <alternativeName>
        <fullName evidence="5">NDH-1 subunit N</fullName>
    </alternativeName>
</protein>
<evidence type="ECO:0000256" key="2">
    <source>
        <dbReference type="ARBA" id="ARBA00022692"/>
    </source>
</evidence>
<keyword evidence="4 5" id="KW-0472">Membrane</keyword>
<evidence type="ECO:0000313" key="9">
    <source>
        <dbReference type="EMBL" id="TMI79319.1"/>
    </source>
</evidence>
<feature type="transmembrane region" description="Helical" evidence="5">
    <location>
        <begin position="619"/>
        <end position="636"/>
    </location>
</feature>
<feature type="compositionally biased region" description="Basic and acidic residues" evidence="7">
    <location>
        <begin position="35"/>
        <end position="44"/>
    </location>
</feature>
<dbReference type="GO" id="GO:0048038">
    <property type="term" value="F:quinone binding"/>
    <property type="evidence" value="ECO:0007669"/>
    <property type="project" value="UniProtKB-KW"/>
</dbReference>
<comment type="subcellular location">
    <subcellularLocation>
        <location evidence="5">Cell membrane</location>
        <topology evidence="5">Multi-pass membrane protein</topology>
    </subcellularLocation>
    <subcellularLocation>
        <location evidence="1">Endomembrane system</location>
        <topology evidence="1">Multi-pass membrane protein</topology>
    </subcellularLocation>
    <subcellularLocation>
        <location evidence="6">Membrane</location>
        <topology evidence="6">Multi-pass membrane protein</topology>
    </subcellularLocation>
</comment>
<evidence type="ECO:0000256" key="3">
    <source>
        <dbReference type="ARBA" id="ARBA00022989"/>
    </source>
</evidence>
<feature type="compositionally biased region" description="Basic and acidic residues" evidence="7">
    <location>
        <begin position="75"/>
        <end position="88"/>
    </location>
</feature>
<dbReference type="EC" id="7.1.1.-" evidence="5"/>
<dbReference type="GO" id="GO:0008137">
    <property type="term" value="F:NADH dehydrogenase (ubiquinone) activity"/>
    <property type="evidence" value="ECO:0007669"/>
    <property type="project" value="InterPro"/>
</dbReference>
<feature type="transmembrane region" description="Helical" evidence="5">
    <location>
        <begin position="581"/>
        <end position="607"/>
    </location>
</feature>
<evidence type="ECO:0000259" key="8">
    <source>
        <dbReference type="Pfam" id="PF00361"/>
    </source>
</evidence>
<dbReference type="NCBIfam" id="TIGR01770">
    <property type="entry name" value="NDH_I_N"/>
    <property type="match status" value="1"/>
</dbReference>
<keyword evidence="5" id="KW-0830">Ubiquinone</keyword>
<keyword evidence="5" id="KW-0813">Transport</keyword>
<comment type="catalytic activity">
    <reaction evidence="5">
        <text>a quinone + NADH + 5 H(+)(in) = a quinol + NAD(+) + 4 H(+)(out)</text>
        <dbReference type="Rhea" id="RHEA:57888"/>
        <dbReference type="ChEBI" id="CHEBI:15378"/>
        <dbReference type="ChEBI" id="CHEBI:24646"/>
        <dbReference type="ChEBI" id="CHEBI:57540"/>
        <dbReference type="ChEBI" id="CHEBI:57945"/>
        <dbReference type="ChEBI" id="CHEBI:132124"/>
    </reaction>
</comment>
<feature type="region of interest" description="Disordered" evidence="7">
    <location>
        <begin position="16"/>
        <end position="210"/>
    </location>
</feature>
<dbReference type="AlphaFoldDB" id="A0A537J6Z6"/>
<evidence type="ECO:0000256" key="6">
    <source>
        <dbReference type="RuleBase" id="RU000320"/>
    </source>
</evidence>
<reference evidence="9 10" key="1">
    <citation type="journal article" date="2019" name="Nat. Microbiol.">
        <title>Mediterranean grassland soil C-N compound turnover is dependent on rainfall and depth, and is mediated by genomically divergent microorganisms.</title>
        <authorList>
            <person name="Diamond S."/>
            <person name="Andeer P.F."/>
            <person name="Li Z."/>
            <person name="Crits-Christoph A."/>
            <person name="Burstein D."/>
            <person name="Anantharaman K."/>
            <person name="Lane K.R."/>
            <person name="Thomas B.C."/>
            <person name="Pan C."/>
            <person name="Northen T.R."/>
            <person name="Banfield J.F."/>
        </authorList>
    </citation>
    <scope>NUCLEOTIDE SEQUENCE [LARGE SCALE GENOMIC DNA]</scope>
    <source>
        <strain evidence="9">NP_6</strain>
    </source>
</reference>
<feature type="transmembrane region" description="Helical" evidence="5">
    <location>
        <begin position="326"/>
        <end position="354"/>
    </location>
</feature>
<keyword evidence="5" id="KW-1278">Translocase</keyword>
<feature type="compositionally biased region" description="Basic residues" evidence="7">
    <location>
        <begin position="135"/>
        <end position="146"/>
    </location>
</feature>
<dbReference type="InterPro" id="IPR001750">
    <property type="entry name" value="ND/Mrp_TM"/>
</dbReference>
<feature type="transmembrane region" description="Helical" evidence="5">
    <location>
        <begin position="511"/>
        <end position="532"/>
    </location>
</feature>
<feature type="transmembrane region" description="Helical" evidence="5">
    <location>
        <begin position="452"/>
        <end position="476"/>
    </location>
</feature>
<dbReference type="GO" id="GO:0050136">
    <property type="term" value="F:NADH dehydrogenase (quinone) (non-electrogenic) activity"/>
    <property type="evidence" value="ECO:0007669"/>
    <property type="project" value="UniProtKB-UniRule"/>
</dbReference>
<feature type="transmembrane region" description="Helical" evidence="5">
    <location>
        <begin position="482"/>
        <end position="504"/>
    </location>
</feature>